<keyword evidence="3" id="KW-1003">Cell membrane</keyword>
<dbReference type="InterPro" id="IPR011066">
    <property type="entry name" value="MscS_channel_C_sf"/>
</dbReference>
<dbReference type="InterPro" id="IPR010920">
    <property type="entry name" value="LSM_dom_sf"/>
</dbReference>
<dbReference type="Proteomes" id="UP001500507">
    <property type="component" value="Unassembled WGS sequence"/>
</dbReference>
<gene>
    <name evidence="10" type="ORF">GCM10009117_04310</name>
</gene>
<feature type="transmembrane region" description="Helical" evidence="7">
    <location>
        <begin position="110"/>
        <end position="131"/>
    </location>
</feature>
<accession>A0ABN1ME09</accession>
<dbReference type="Gene3D" id="2.30.30.60">
    <property type="match status" value="1"/>
</dbReference>
<name>A0ABN1ME09_9FLAO</name>
<organism evidence="10 11">
    <name type="scientific">Gangjinia marincola</name>
    <dbReference type="NCBI Taxonomy" id="578463"/>
    <lineage>
        <taxon>Bacteria</taxon>
        <taxon>Pseudomonadati</taxon>
        <taxon>Bacteroidota</taxon>
        <taxon>Flavobacteriia</taxon>
        <taxon>Flavobacteriales</taxon>
        <taxon>Flavobacteriaceae</taxon>
        <taxon>Gangjinia</taxon>
    </lineage>
</organism>
<dbReference type="EMBL" id="BAAAFG010000002">
    <property type="protein sequence ID" value="GAA0871285.1"/>
    <property type="molecule type" value="Genomic_DNA"/>
</dbReference>
<evidence type="ECO:0000259" key="8">
    <source>
        <dbReference type="Pfam" id="PF00924"/>
    </source>
</evidence>
<evidence type="ECO:0000256" key="3">
    <source>
        <dbReference type="ARBA" id="ARBA00022475"/>
    </source>
</evidence>
<keyword evidence="4 7" id="KW-0812">Transmembrane</keyword>
<evidence type="ECO:0000256" key="5">
    <source>
        <dbReference type="ARBA" id="ARBA00022989"/>
    </source>
</evidence>
<evidence type="ECO:0000256" key="6">
    <source>
        <dbReference type="ARBA" id="ARBA00023136"/>
    </source>
</evidence>
<dbReference type="InterPro" id="IPR011014">
    <property type="entry name" value="MscS_channel_TM-2"/>
</dbReference>
<dbReference type="Gene3D" id="1.10.287.1260">
    <property type="match status" value="1"/>
</dbReference>
<comment type="subcellular location">
    <subcellularLocation>
        <location evidence="1">Cell membrane</location>
        <topology evidence="1">Multi-pass membrane protein</topology>
    </subcellularLocation>
</comment>
<evidence type="ECO:0000256" key="2">
    <source>
        <dbReference type="ARBA" id="ARBA00008017"/>
    </source>
</evidence>
<dbReference type="SUPFAM" id="SSF82689">
    <property type="entry name" value="Mechanosensitive channel protein MscS (YggB), C-terminal domain"/>
    <property type="match status" value="1"/>
</dbReference>
<proteinExistence type="inferred from homology"/>
<keyword evidence="11" id="KW-1185">Reference proteome</keyword>
<evidence type="ECO:0000256" key="1">
    <source>
        <dbReference type="ARBA" id="ARBA00004651"/>
    </source>
</evidence>
<dbReference type="PANTHER" id="PTHR30347">
    <property type="entry name" value="POTASSIUM CHANNEL RELATED"/>
    <property type="match status" value="1"/>
</dbReference>
<dbReference type="Pfam" id="PF21082">
    <property type="entry name" value="MS_channel_3rd"/>
    <property type="match status" value="1"/>
</dbReference>
<dbReference type="InterPro" id="IPR049278">
    <property type="entry name" value="MS_channel_C"/>
</dbReference>
<dbReference type="InterPro" id="IPR006685">
    <property type="entry name" value="MscS_channel_2nd"/>
</dbReference>
<evidence type="ECO:0000259" key="9">
    <source>
        <dbReference type="Pfam" id="PF21082"/>
    </source>
</evidence>
<dbReference type="InterPro" id="IPR052702">
    <property type="entry name" value="MscS-like_channel"/>
</dbReference>
<evidence type="ECO:0000256" key="4">
    <source>
        <dbReference type="ARBA" id="ARBA00022692"/>
    </source>
</evidence>
<keyword evidence="6 7" id="KW-0472">Membrane</keyword>
<feature type="domain" description="Mechanosensitive ion channel MscS" evidence="8">
    <location>
        <begin position="156"/>
        <end position="222"/>
    </location>
</feature>
<comment type="caution">
    <text evidence="10">The sequence shown here is derived from an EMBL/GenBank/DDBJ whole genome shotgun (WGS) entry which is preliminary data.</text>
</comment>
<protein>
    <submittedName>
        <fullName evidence="10">Mechanosensitive ion channel</fullName>
    </submittedName>
</protein>
<evidence type="ECO:0000313" key="10">
    <source>
        <dbReference type="EMBL" id="GAA0871285.1"/>
    </source>
</evidence>
<dbReference type="PANTHER" id="PTHR30347:SF1">
    <property type="entry name" value="MECHANOSENSITIVE CHANNEL MSCK"/>
    <property type="match status" value="1"/>
</dbReference>
<dbReference type="InterPro" id="IPR023408">
    <property type="entry name" value="MscS_beta-dom_sf"/>
</dbReference>
<sequence>MIQDSLQTQKNVTISEDSISTVDTTAVEQSMVQEGLEKVGEVIEQDIWGSIKKFLDLGLHLGEGDKQVDLTIGLLLLLVISLIVTNFFLKWVRGLVTRKMVEEDKHKFISLFKFINYVVYIAVFLITLNIAGVNVTVVLAASAGLLLGLGLALQELFQDVIGGIFIILDKSLLVGDIIELEDGKVGRVLDIKLRTTRALTRDDKIIIIPNHKFISDTIFNYTQNHKQTRENVSVGVAYGSDTELVRDILLKVASEQRGVLKSPQPFVLFEDFGDSSLDFSIYFIVRDSFVDPKIKSEMRFRIDKEFRENGITIPFPQRDVHLFQYPKKDEE</sequence>
<feature type="transmembrane region" description="Helical" evidence="7">
    <location>
        <begin position="70"/>
        <end position="89"/>
    </location>
</feature>
<comment type="similarity">
    <text evidence="2">Belongs to the MscS (TC 1.A.23) family.</text>
</comment>
<evidence type="ECO:0000313" key="11">
    <source>
        <dbReference type="Proteomes" id="UP001500507"/>
    </source>
</evidence>
<evidence type="ECO:0000256" key="7">
    <source>
        <dbReference type="SAM" id="Phobius"/>
    </source>
</evidence>
<dbReference type="SUPFAM" id="SSF82861">
    <property type="entry name" value="Mechanosensitive channel protein MscS (YggB), transmembrane region"/>
    <property type="match status" value="1"/>
</dbReference>
<dbReference type="Gene3D" id="3.30.70.100">
    <property type="match status" value="1"/>
</dbReference>
<feature type="domain" description="Mechanosensitive ion channel MscS C-terminal" evidence="9">
    <location>
        <begin position="231"/>
        <end position="313"/>
    </location>
</feature>
<dbReference type="Pfam" id="PF00924">
    <property type="entry name" value="MS_channel_2nd"/>
    <property type="match status" value="1"/>
</dbReference>
<reference evidence="10 11" key="1">
    <citation type="journal article" date="2019" name="Int. J. Syst. Evol. Microbiol.">
        <title>The Global Catalogue of Microorganisms (GCM) 10K type strain sequencing project: providing services to taxonomists for standard genome sequencing and annotation.</title>
        <authorList>
            <consortium name="The Broad Institute Genomics Platform"/>
            <consortium name="The Broad Institute Genome Sequencing Center for Infectious Disease"/>
            <person name="Wu L."/>
            <person name="Ma J."/>
        </authorList>
    </citation>
    <scope>NUCLEOTIDE SEQUENCE [LARGE SCALE GENOMIC DNA]</scope>
    <source>
        <strain evidence="10 11">JCM 16082</strain>
    </source>
</reference>
<keyword evidence="5 7" id="KW-1133">Transmembrane helix</keyword>
<dbReference type="SUPFAM" id="SSF50182">
    <property type="entry name" value="Sm-like ribonucleoproteins"/>
    <property type="match status" value="1"/>
</dbReference>